<dbReference type="NCBIfam" id="TIGR00835">
    <property type="entry name" value="agcS"/>
    <property type="match status" value="1"/>
</dbReference>
<feature type="transmembrane region" description="Helical" evidence="8">
    <location>
        <begin position="345"/>
        <end position="367"/>
    </location>
</feature>
<keyword evidence="3 8" id="KW-0813">Transport</keyword>
<feature type="transmembrane region" description="Helical" evidence="8">
    <location>
        <begin position="58"/>
        <end position="83"/>
    </location>
</feature>
<keyword evidence="6 8" id="KW-1133">Transmembrane helix</keyword>
<comment type="subcellular location">
    <subcellularLocation>
        <location evidence="8">Cell inner membrane</location>
        <topology evidence="8">Multi-pass membrane protein</topology>
    </subcellularLocation>
    <subcellularLocation>
        <location evidence="1">Cell membrane</location>
        <topology evidence="1">Multi-pass membrane protein</topology>
    </subcellularLocation>
</comment>
<comment type="similarity">
    <text evidence="2 8">Belongs to the alanine or glycine:cation symporter (AGCS) (TC 2.A.25) family.</text>
</comment>
<feature type="transmembrane region" description="Helical" evidence="8">
    <location>
        <begin position="387"/>
        <end position="408"/>
    </location>
</feature>
<feature type="transmembrane region" description="Helical" evidence="8">
    <location>
        <begin position="12"/>
        <end position="32"/>
    </location>
</feature>
<keyword evidence="7 8" id="KW-0472">Membrane</keyword>
<feature type="transmembrane region" description="Helical" evidence="8">
    <location>
        <begin position="233"/>
        <end position="253"/>
    </location>
</feature>
<dbReference type="Pfam" id="PF01235">
    <property type="entry name" value="Na_Ala_symp"/>
    <property type="match status" value="1"/>
</dbReference>
<keyword evidence="5 8" id="KW-0812">Transmembrane</keyword>
<feature type="transmembrane region" description="Helical" evidence="8">
    <location>
        <begin position="414"/>
        <end position="434"/>
    </location>
</feature>
<organism evidence="9">
    <name type="scientific">Candidatus Berkiella aquae</name>
    <dbReference type="NCBI Taxonomy" id="295108"/>
    <lineage>
        <taxon>Bacteria</taxon>
        <taxon>Pseudomonadati</taxon>
        <taxon>Pseudomonadota</taxon>
        <taxon>Gammaproteobacteria</taxon>
        <taxon>Candidatus Berkiellales</taxon>
        <taxon>Candidatus Berkiellaceae</taxon>
        <taxon>Candidatus Berkiella</taxon>
    </lineage>
</organism>
<dbReference type="RefSeq" id="WP_075064958.1">
    <property type="nucleotide sequence ID" value="NZ_LKAJ02000001.1"/>
</dbReference>
<evidence type="ECO:0000256" key="2">
    <source>
        <dbReference type="ARBA" id="ARBA00009261"/>
    </source>
</evidence>
<evidence type="ECO:0000256" key="4">
    <source>
        <dbReference type="ARBA" id="ARBA00022475"/>
    </source>
</evidence>
<feature type="transmembrane region" description="Helical" evidence="8">
    <location>
        <begin position="89"/>
        <end position="113"/>
    </location>
</feature>
<feature type="transmembrane region" description="Helical" evidence="8">
    <location>
        <begin position="202"/>
        <end position="221"/>
    </location>
</feature>
<evidence type="ECO:0000256" key="6">
    <source>
        <dbReference type="ARBA" id="ARBA00022989"/>
    </source>
</evidence>
<keyword evidence="11" id="KW-1185">Reference proteome</keyword>
<dbReference type="PRINTS" id="PR00175">
    <property type="entry name" value="NAALASMPORT"/>
</dbReference>
<accession>A0A0Q9YPP2</accession>
<evidence type="ECO:0000256" key="3">
    <source>
        <dbReference type="ARBA" id="ARBA00022448"/>
    </source>
</evidence>
<dbReference type="GO" id="GO:0005283">
    <property type="term" value="F:amino acid:sodium symporter activity"/>
    <property type="evidence" value="ECO:0007669"/>
    <property type="project" value="InterPro"/>
</dbReference>
<sequence length="447" mass="48336">MLDELKSALSLFVLIPLVAFVGIFFTIKFRFVQCTHALKAWKFFLKDRDTSDNRSSSFSAVAAVLGGNLGTGNISGIAVALTMGGPGSIFWMWVMATFGSILKFVGCALGVLYRKKSDNGQYVGGPMYYLAKGLGMKRAGKFYCILAILGALTVGNMVQMNSLALPFTQAGIPPLLTGFGVAILVAAVILGGFQRFSTVSSLLVPFMAVGYVLACAFILVLNFDKIIPAFELIMHAAFAPTAVAGGIAGYTVLEGLRTGFDRGLFATDTGVGIDAIIHASVDNKAPLTQTALMQGLISTVSPLVVMLVCTLTGLVLIITDSWLVHGLESTNLCIEAFKRGFSFDYAGQIITITLFFFAFTTILTWSYCADRAVEYLFSSKMIRPFQYLFVACIPIGALVHVKFVWTLADVFMNLMLVLNVIALIGLYKEVALLFNAPERKQIFVESN</sequence>
<evidence type="ECO:0000313" key="10">
    <source>
        <dbReference type="EMBL" id="MCS5711860.1"/>
    </source>
</evidence>
<dbReference type="AlphaFoldDB" id="A0A0Q9YPP2"/>
<dbReference type="PANTHER" id="PTHR30330">
    <property type="entry name" value="AGSS FAMILY TRANSPORTER, SODIUM-ALANINE"/>
    <property type="match status" value="1"/>
</dbReference>
<dbReference type="STRING" id="295108.HT99x_00320"/>
<evidence type="ECO:0000313" key="11">
    <source>
        <dbReference type="Proteomes" id="UP000051497"/>
    </source>
</evidence>
<keyword evidence="8" id="KW-0997">Cell inner membrane</keyword>
<keyword evidence="4" id="KW-1003">Cell membrane</keyword>
<dbReference type="EMBL" id="LKAJ02000001">
    <property type="protein sequence ID" value="MCS5711860.1"/>
    <property type="molecule type" value="Genomic_DNA"/>
</dbReference>
<protein>
    <submittedName>
        <fullName evidence="10">Amino acid carrier protein</fullName>
    </submittedName>
    <submittedName>
        <fullName evidence="9">Amino-acid carrier protein AlsT</fullName>
    </submittedName>
</protein>
<proteinExistence type="inferred from homology"/>
<dbReference type="EMBL" id="LKAJ01000001">
    <property type="protein sequence ID" value="KRG22779.1"/>
    <property type="molecule type" value="Genomic_DNA"/>
</dbReference>
<keyword evidence="8" id="KW-0769">Symport</keyword>
<dbReference type="Proteomes" id="UP000051497">
    <property type="component" value="Unassembled WGS sequence"/>
</dbReference>
<reference evidence="9" key="1">
    <citation type="submission" date="2015-09" db="EMBL/GenBank/DDBJ databases">
        <title>Draft Genome Sequences of Two Novel Amoeba-resistant Intranuclear Bacteria, Candidatus Berkiella cookevillensis and Candidatus Berkiella aquae.</title>
        <authorList>
            <person name="Mehari Y.T."/>
            <person name="Arivett B.A."/>
            <person name="Farone A.L."/>
            <person name="Gunderson J.H."/>
            <person name="Farone M.B."/>
        </authorList>
    </citation>
    <scope>NUCLEOTIDE SEQUENCE [LARGE SCALE GENOMIC DNA]</scope>
    <source>
        <strain evidence="9">HT99</strain>
    </source>
</reference>
<dbReference type="InterPro" id="IPR001463">
    <property type="entry name" value="Na/Ala_symport"/>
</dbReference>
<evidence type="ECO:0000256" key="5">
    <source>
        <dbReference type="ARBA" id="ARBA00022692"/>
    </source>
</evidence>
<reference evidence="10" key="3">
    <citation type="submission" date="2021-06" db="EMBL/GenBank/DDBJ databases">
        <title>Genomic Description and Analysis of Intracellular Bacteria, Candidatus Berkiella cookevillensis and Candidatus Berkiella aquae.</title>
        <authorList>
            <person name="Kidane D.T."/>
            <person name="Mehari Y.T."/>
            <person name="Rice F.C."/>
            <person name="Arivett B.A."/>
            <person name="Farone A.L."/>
            <person name="Berk S.G."/>
            <person name="Farone M.B."/>
        </authorList>
    </citation>
    <scope>NUCLEOTIDE SEQUENCE</scope>
    <source>
        <strain evidence="10">HT99</strain>
    </source>
</reference>
<dbReference type="GO" id="GO:0005886">
    <property type="term" value="C:plasma membrane"/>
    <property type="evidence" value="ECO:0007669"/>
    <property type="project" value="UniProtKB-SubCell"/>
</dbReference>
<reference evidence="10" key="2">
    <citation type="journal article" date="2016" name="Genome Announc.">
        <title>Draft Genome Sequences of Two Novel Amoeba-Resistant Intranuclear Bacteria, 'Candidatus Berkiella cookevillensis' and 'Candidatus Berkiella aquae'.</title>
        <authorList>
            <person name="Mehari Y.T."/>
            <person name="Arivett B.A."/>
            <person name="Farone A.L."/>
            <person name="Gunderson J.H."/>
            <person name="Farone M.B."/>
        </authorList>
    </citation>
    <scope>NUCLEOTIDE SEQUENCE</scope>
    <source>
        <strain evidence="10">HT99</strain>
    </source>
</reference>
<comment type="caution">
    <text evidence="9">The sequence shown here is derived from an EMBL/GenBank/DDBJ whole genome shotgun (WGS) entry which is preliminary data.</text>
</comment>
<evidence type="ECO:0000313" key="9">
    <source>
        <dbReference type="EMBL" id="KRG22779.1"/>
    </source>
</evidence>
<feature type="transmembrane region" description="Helical" evidence="8">
    <location>
        <begin position="172"/>
        <end position="190"/>
    </location>
</feature>
<evidence type="ECO:0000256" key="8">
    <source>
        <dbReference type="RuleBase" id="RU363064"/>
    </source>
</evidence>
<gene>
    <name evidence="9" type="primary">alsT</name>
    <name evidence="9" type="ORF">HT99x_00320</name>
    <name evidence="10" type="ORF">HT99x_010490</name>
</gene>
<feature type="transmembrane region" description="Helical" evidence="8">
    <location>
        <begin position="142"/>
        <end position="160"/>
    </location>
</feature>
<dbReference type="PANTHER" id="PTHR30330:SF14">
    <property type="entry name" value="SODIUM_AMINO ACID (ALANINE) SYMPORTER"/>
    <property type="match status" value="1"/>
</dbReference>
<feature type="transmembrane region" description="Helical" evidence="8">
    <location>
        <begin position="303"/>
        <end position="325"/>
    </location>
</feature>
<name>A0A0Q9YPP2_9GAMM</name>
<dbReference type="OrthoDB" id="9806926at2"/>
<evidence type="ECO:0000256" key="7">
    <source>
        <dbReference type="ARBA" id="ARBA00023136"/>
    </source>
</evidence>
<dbReference type="Gene3D" id="1.20.1740.10">
    <property type="entry name" value="Amino acid/polyamine transporter I"/>
    <property type="match status" value="1"/>
</dbReference>
<evidence type="ECO:0000256" key="1">
    <source>
        <dbReference type="ARBA" id="ARBA00004651"/>
    </source>
</evidence>